<sequence length="271" mass="31183">MNLDANPEVGRFAPVGAQVQLSHTKPSKGTEPLFVDSLSNLGINGSFSVSFWVNPAQSQKAEKPYLLNLLWIGNPDEEARPLASLWVNAITNNFHISSANGSFETEPFSFQTDQPSRLTLTYDQNSGSMRWYWNKRSLEYTQVPWIQSHFFPSNSAGNLQIRLAGGLAPQTQMHGQYRLTVWPKMLTEAEVAQVHQTTSFKWHEYLDDPKWEPRRHLFRLISGSLLVVSLLLLSYRRGWINYKKVAQEMRDIERLTLLILAIMFLLMWLRD</sequence>
<evidence type="ECO:0000256" key="1">
    <source>
        <dbReference type="SAM" id="Phobius"/>
    </source>
</evidence>
<protein>
    <submittedName>
        <fullName evidence="2">Uncharacterized protein</fullName>
    </submittedName>
</protein>
<accession>A0A1F6G6I4</accession>
<comment type="caution">
    <text evidence="2">The sequence shown here is derived from an EMBL/GenBank/DDBJ whole genome shotgun (WGS) entry which is preliminary data.</text>
</comment>
<dbReference type="Proteomes" id="UP000178449">
    <property type="component" value="Unassembled WGS sequence"/>
</dbReference>
<gene>
    <name evidence="2" type="ORF">A2527_11405</name>
</gene>
<dbReference type="EMBL" id="MFNE01000046">
    <property type="protein sequence ID" value="OGG93723.1"/>
    <property type="molecule type" value="Genomic_DNA"/>
</dbReference>
<feature type="transmembrane region" description="Helical" evidence="1">
    <location>
        <begin position="255"/>
        <end position="270"/>
    </location>
</feature>
<keyword evidence="1" id="KW-0472">Membrane</keyword>
<evidence type="ECO:0000313" key="3">
    <source>
        <dbReference type="Proteomes" id="UP000178449"/>
    </source>
</evidence>
<dbReference type="AlphaFoldDB" id="A0A1F6G6I4"/>
<dbReference type="Gene3D" id="2.60.120.200">
    <property type="match status" value="1"/>
</dbReference>
<dbReference type="InterPro" id="IPR013320">
    <property type="entry name" value="ConA-like_dom_sf"/>
</dbReference>
<dbReference type="SUPFAM" id="SSF49899">
    <property type="entry name" value="Concanavalin A-like lectins/glucanases"/>
    <property type="match status" value="1"/>
</dbReference>
<dbReference type="STRING" id="1817772.A2527_11405"/>
<keyword evidence="1" id="KW-1133">Transmembrane helix</keyword>
<organism evidence="2 3">
    <name type="scientific">Candidatus Lambdaproteobacteria bacterium RIFOXYD2_FULL_50_16</name>
    <dbReference type="NCBI Taxonomy" id="1817772"/>
    <lineage>
        <taxon>Bacteria</taxon>
        <taxon>Pseudomonadati</taxon>
        <taxon>Pseudomonadota</taxon>
        <taxon>Candidatus Lambdaproteobacteria</taxon>
    </lineage>
</organism>
<name>A0A1F6G6I4_9PROT</name>
<feature type="transmembrane region" description="Helical" evidence="1">
    <location>
        <begin position="217"/>
        <end position="235"/>
    </location>
</feature>
<proteinExistence type="predicted"/>
<keyword evidence="1" id="KW-0812">Transmembrane</keyword>
<reference evidence="2 3" key="1">
    <citation type="journal article" date="2016" name="Nat. Commun.">
        <title>Thousands of microbial genomes shed light on interconnected biogeochemical processes in an aquifer system.</title>
        <authorList>
            <person name="Anantharaman K."/>
            <person name="Brown C.T."/>
            <person name="Hug L.A."/>
            <person name="Sharon I."/>
            <person name="Castelle C.J."/>
            <person name="Probst A.J."/>
            <person name="Thomas B.C."/>
            <person name="Singh A."/>
            <person name="Wilkins M.J."/>
            <person name="Karaoz U."/>
            <person name="Brodie E.L."/>
            <person name="Williams K.H."/>
            <person name="Hubbard S.S."/>
            <person name="Banfield J.F."/>
        </authorList>
    </citation>
    <scope>NUCLEOTIDE SEQUENCE [LARGE SCALE GENOMIC DNA]</scope>
</reference>
<evidence type="ECO:0000313" key="2">
    <source>
        <dbReference type="EMBL" id="OGG93723.1"/>
    </source>
</evidence>